<dbReference type="InterPro" id="IPR052553">
    <property type="entry name" value="CbiG_hydrolase"/>
</dbReference>
<name>A0A3P3VS39_9GAMM</name>
<dbReference type="InterPro" id="IPR002750">
    <property type="entry name" value="CobE/GbiG_C"/>
</dbReference>
<evidence type="ECO:0000259" key="1">
    <source>
        <dbReference type="Pfam" id="PF01890"/>
    </source>
</evidence>
<dbReference type="Pfam" id="PF01890">
    <property type="entry name" value="CbiG_C"/>
    <property type="match status" value="1"/>
</dbReference>
<dbReference type="SUPFAM" id="SSF159672">
    <property type="entry name" value="CbiG N-terminal domain-like"/>
    <property type="match status" value="1"/>
</dbReference>
<organism evidence="3 4">
    <name type="scientific">Aestuariirhabdus litorea</name>
    <dbReference type="NCBI Taxonomy" id="2528527"/>
    <lineage>
        <taxon>Bacteria</taxon>
        <taxon>Pseudomonadati</taxon>
        <taxon>Pseudomonadota</taxon>
        <taxon>Gammaproteobacteria</taxon>
        <taxon>Oceanospirillales</taxon>
        <taxon>Aestuariirhabdaceae</taxon>
        <taxon>Aestuariirhabdus</taxon>
    </lineage>
</organism>
<dbReference type="Gene3D" id="3.30.420.180">
    <property type="entry name" value="CobE/GbiG C-terminal domain"/>
    <property type="match status" value="1"/>
</dbReference>
<dbReference type="GO" id="GO:0009236">
    <property type="term" value="P:cobalamin biosynthetic process"/>
    <property type="evidence" value="ECO:0007669"/>
    <property type="project" value="InterPro"/>
</dbReference>
<dbReference type="InterPro" id="IPR038029">
    <property type="entry name" value="GbiG_N_sf"/>
</dbReference>
<dbReference type="RefSeq" id="WP_125014946.1">
    <property type="nucleotide sequence ID" value="NZ_QWEZ01000001.1"/>
</dbReference>
<dbReference type="InterPro" id="IPR036518">
    <property type="entry name" value="CobE/GbiG_C_sf"/>
</dbReference>
<gene>
    <name evidence="3" type="ORF">D0544_05260</name>
</gene>
<dbReference type="InterPro" id="IPR021744">
    <property type="entry name" value="CbiG_N"/>
</dbReference>
<reference evidence="3 4" key="1">
    <citation type="submission" date="2018-08" db="EMBL/GenBank/DDBJ databases">
        <authorList>
            <person name="Khan S.A."/>
        </authorList>
    </citation>
    <scope>NUCLEOTIDE SEQUENCE [LARGE SCALE GENOMIC DNA]</scope>
    <source>
        <strain evidence="3 4">GTF-13</strain>
    </source>
</reference>
<proteinExistence type="predicted"/>
<evidence type="ECO:0000313" key="3">
    <source>
        <dbReference type="EMBL" id="RRJ84516.1"/>
    </source>
</evidence>
<reference evidence="3 4" key="2">
    <citation type="submission" date="2018-12" db="EMBL/GenBank/DDBJ databases">
        <title>Simiduia agarivorans gen. nov., sp. nov., a marine, agarolytic bacterium isolated from shallow coastal water from Keelung, Taiwan.</title>
        <authorList>
            <person name="Shieh W.Y."/>
        </authorList>
    </citation>
    <scope>NUCLEOTIDE SEQUENCE [LARGE SCALE GENOMIC DNA]</scope>
    <source>
        <strain evidence="3 4">GTF-13</strain>
    </source>
</reference>
<dbReference type="SUPFAM" id="SSF159664">
    <property type="entry name" value="CobE/GbiG C-terminal domain-like"/>
    <property type="match status" value="1"/>
</dbReference>
<dbReference type="AlphaFoldDB" id="A0A3P3VS39"/>
<keyword evidence="4" id="KW-1185">Reference proteome</keyword>
<dbReference type="Gene3D" id="3.40.50.11220">
    <property type="match status" value="1"/>
</dbReference>
<accession>A0A3P3VS39</accession>
<feature type="domain" description="Cobalamin synthesis G N-terminal" evidence="2">
    <location>
        <begin position="41"/>
        <end position="119"/>
    </location>
</feature>
<dbReference type="PANTHER" id="PTHR37477">
    <property type="entry name" value="COBALT-PRECORRIN-5A HYDROLASE"/>
    <property type="match status" value="1"/>
</dbReference>
<sequence>MRGTTTCIISLTDEGARLARRLLALMPTAEHLHRPQDFSTTLQQRFVRGDRLFLICATGIAVRTLAPVLRNKHEDPPVLVADENGRWIIPLLSGHEGGANAWGNELANRLGAQLVYTTAQGYQRPYYSLGIGCDRGCPAELIESLVSDTLARHNIDLDSIDGIASIDLKADEVGLLAFCESRRLPLNHFGALELRSVESKLSERSEIVFREVGCYGVAEAAALLQASASTGNPAELVISKHKNRRATCALARSYRE</sequence>
<dbReference type="EMBL" id="QWEZ01000001">
    <property type="protein sequence ID" value="RRJ84516.1"/>
    <property type="molecule type" value="Genomic_DNA"/>
</dbReference>
<dbReference type="Proteomes" id="UP000280792">
    <property type="component" value="Unassembled WGS sequence"/>
</dbReference>
<feature type="domain" description="CobE/GbiG C-terminal" evidence="1">
    <location>
        <begin position="128"/>
        <end position="251"/>
    </location>
</feature>
<evidence type="ECO:0000259" key="2">
    <source>
        <dbReference type="Pfam" id="PF11760"/>
    </source>
</evidence>
<dbReference type="PANTHER" id="PTHR37477:SF1">
    <property type="entry name" value="COBALT-PRECORRIN-5A HYDROLASE"/>
    <property type="match status" value="1"/>
</dbReference>
<protein>
    <submittedName>
        <fullName evidence="3">Cobalamin biosynthesis protein CbiG</fullName>
    </submittedName>
</protein>
<evidence type="ECO:0000313" key="4">
    <source>
        <dbReference type="Proteomes" id="UP000280792"/>
    </source>
</evidence>
<comment type="caution">
    <text evidence="3">The sequence shown here is derived from an EMBL/GenBank/DDBJ whole genome shotgun (WGS) entry which is preliminary data.</text>
</comment>
<dbReference type="Pfam" id="PF11760">
    <property type="entry name" value="CbiG_N"/>
    <property type="match status" value="1"/>
</dbReference>